<dbReference type="VEuPathDB" id="FungiDB:MYCFIDRAFT_180076"/>
<dbReference type="EMBL" id="KB446567">
    <property type="protein sequence ID" value="EME77199.1"/>
    <property type="molecule type" value="Genomic_DNA"/>
</dbReference>
<evidence type="ECO:0000313" key="3">
    <source>
        <dbReference type="Proteomes" id="UP000016932"/>
    </source>
</evidence>
<dbReference type="KEGG" id="pfj:MYCFIDRAFT_180076"/>
<sequence>MQTHGQMLHVQQNAGELIPSLGSEDLESLGGVGVSSSLADSVAYDHLSACLVARVPGQLRENGYRLGGLSNDSHDSHALDDDAPYQIRGAHRRPVPARVREVVLVQLRIEVKVTIMFSFAHSISIDYVAMMRILSRFVHSSLVFSGLMILIGISFFARYADVMLDSIKELYPKIRQFSTLISVTTPSEILYVLSCLAKNETTNLQPVPFRAAVPLPRRGKAGGLTHRAHHPIILSRRSWLITIKFTSTTIINRKAIEVLNSRRHVAPERVHQPMTSMNHIRQMGHDQNLEQISADGPHPSGPWGLRCGIELWISIFTGTLPQTTPISSSQSSNKSSISRVIASISMFLFSSVCSEQSMHEIWILIGPDDDVSTDILRTESRPSSVKKQAQLIWPH</sequence>
<keyword evidence="1" id="KW-0812">Transmembrane</keyword>
<dbReference type="HOGENOM" id="CLU_698540_0_0_1"/>
<evidence type="ECO:0000313" key="2">
    <source>
        <dbReference type="EMBL" id="EME77199.1"/>
    </source>
</evidence>
<gene>
    <name evidence="2" type="ORF">MYCFIDRAFT_180076</name>
</gene>
<keyword evidence="3" id="KW-1185">Reference proteome</keyword>
<feature type="transmembrane region" description="Helical" evidence="1">
    <location>
        <begin position="137"/>
        <end position="157"/>
    </location>
</feature>
<evidence type="ECO:0000256" key="1">
    <source>
        <dbReference type="SAM" id="Phobius"/>
    </source>
</evidence>
<proteinExistence type="predicted"/>
<accession>M2ZDM7</accession>
<name>M2ZDM7_PSEFD</name>
<reference evidence="2 3" key="1">
    <citation type="journal article" date="2012" name="PLoS Pathog.">
        <title>Diverse lifestyles and strategies of plant pathogenesis encoded in the genomes of eighteen Dothideomycetes fungi.</title>
        <authorList>
            <person name="Ohm R.A."/>
            <person name="Feau N."/>
            <person name="Henrissat B."/>
            <person name="Schoch C.L."/>
            <person name="Horwitz B.A."/>
            <person name="Barry K.W."/>
            <person name="Condon B.J."/>
            <person name="Copeland A.C."/>
            <person name="Dhillon B."/>
            <person name="Glaser F."/>
            <person name="Hesse C.N."/>
            <person name="Kosti I."/>
            <person name="LaButti K."/>
            <person name="Lindquist E.A."/>
            <person name="Lucas S."/>
            <person name="Salamov A.A."/>
            <person name="Bradshaw R.E."/>
            <person name="Ciuffetti L."/>
            <person name="Hamelin R.C."/>
            <person name="Kema G.H.J."/>
            <person name="Lawrence C."/>
            <person name="Scott J.A."/>
            <person name="Spatafora J.W."/>
            <person name="Turgeon B.G."/>
            <person name="de Wit P.J.G.M."/>
            <person name="Zhong S."/>
            <person name="Goodwin S.B."/>
            <person name="Grigoriev I.V."/>
        </authorList>
    </citation>
    <scope>NUCLEOTIDE SEQUENCE [LARGE SCALE GENOMIC DNA]</scope>
    <source>
        <strain evidence="2 3">CIRAD86</strain>
    </source>
</reference>
<organism evidence="2 3">
    <name type="scientific">Pseudocercospora fijiensis (strain CIRAD86)</name>
    <name type="common">Black leaf streak disease fungus</name>
    <name type="synonym">Mycosphaerella fijiensis</name>
    <dbReference type="NCBI Taxonomy" id="383855"/>
    <lineage>
        <taxon>Eukaryota</taxon>
        <taxon>Fungi</taxon>
        <taxon>Dikarya</taxon>
        <taxon>Ascomycota</taxon>
        <taxon>Pezizomycotina</taxon>
        <taxon>Dothideomycetes</taxon>
        <taxon>Dothideomycetidae</taxon>
        <taxon>Mycosphaerellales</taxon>
        <taxon>Mycosphaerellaceae</taxon>
        <taxon>Pseudocercospora</taxon>
    </lineage>
</organism>
<dbReference type="GeneID" id="19334292"/>
<keyword evidence="1" id="KW-0472">Membrane</keyword>
<dbReference type="RefSeq" id="XP_007932246.1">
    <property type="nucleotide sequence ID" value="XM_007934055.1"/>
</dbReference>
<keyword evidence="1" id="KW-1133">Transmembrane helix</keyword>
<dbReference type="Proteomes" id="UP000016932">
    <property type="component" value="Unassembled WGS sequence"/>
</dbReference>
<protein>
    <submittedName>
        <fullName evidence="2">Uncharacterized protein</fullName>
    </submittedName>
</protein>
<dbReference type="AlphaFoldDB" id="M2ZDM7"/>